<dbReference type="RefSeq" id="WP_406698734.1">
    <property type="nucleotide sequence ID" value="NZ_CP155447.1"/>
</dbReference>
<evidence type="ECO:0000256" key="1">
    <source>
        <dbReference type="ARBA" id="ARBA00004651"/>
    </source>
</evidence>
<gene>
    <name evidence="8" type="ORF">V5E97_07590</name>
</gene>
<evidence type="ECO:0000256" key="2">
    <source>
        <dbReference type="ARBA" id="ARBA00006257"/>
    </source>
</evidence>
<evidence type="ECO:0008006" key="9">
    <source>
        <dbReference type="Google" id="ProtNLM"/>
    </source>
</evidence>
<dbReference type="GO" id="GO:0009306">
    <property type="term" value="P:protein secretion"/>
    <property type="evidence" value="ECO:0007669"/>
    <property type="project" value="InterPro"/>
</dbReference>
<keyword evidence="4 7" id="KW-0812">Transmembrane</keyword>
<evidence type="ECO:0000256" key="3">
    <source>
        <dbReference type="ARBA" id="ARBA00022475"/>
    </source>
</evidence>
<dbReference type="EMBL" id="CP155447">
    <property type="protein sequence ID" value="XBH05883.1"/>
    <property type="molecule type" value="Genomic_DNA"/>
</dbReference>
<keyword evidence="3" id="KW-1003">Cell membrane</keyword>
<feature type="transmembrane region" description="Helical" evidence="7">
    <location>
        <begin position="55"/>
        <end position="76"/>
    </location>
</feature>
<evidence type="ECO:0000256" key="7">
    <source>
        <dbReference type="SAM" id="Phobius"/>
    </source>
</evidence>
<comment type="similarity">
    <text evidence="2">Belongs to the FliP/MopC/SpaP family.</text>
</comment>
<dbReference type="AlphaFoldDB" id="A0AAU7CLB2"/>
<feature type="transmembrane region" description="Helical" evidence="7">
    <location>
        <begin position="20"/>
        <end position="43"/>
    </location>
</feature>
<name>A0AAU7CLB2_9BACT</name>
<reference evidence="8" key="1">
    <citation type="submission" date="2024-05" db="EMBL/GenBank/DDBJ databases">
        <title>Planctomycetes of the genus Singulisphaera possess chitinolytic capabilities.</title>
        <authorList>
            <person name="Ivanova A."/>
        </authorList>
    </citation>
    <scope>NUCLEOTIDE SEQUENCE</scope>
    <source>
        <strain evidence="8">Ch08T</strain>
    </source>
</reference>
<sequence>MVAPAFLLSELTTALVIGFYIYLPFLVIDLVVSSVLAAMGLFMLPPSLIALPLKLILFVLADGWLLVASMLLQSFAS</sequence>
<dbReference type="GO" id="GO:0005886">
    <property type="term" value="C:plasma membrane"/>
    <property type="evidence" value="ECO:0007669"/>
    <property type="project" value="UniProtKB-SubCell"/>
</dbReference>
<proteinExistence type="inferred from homology"/>
<comment type="subcellular location">
    <subcellularLocation>
        <location evidence="1">Cell membrane</location>
        <topology evidence="1">Multi-pass membrane protein</topology>
    </subcellularLocation>
</comment>
<organism evidence="8">
    <name type="scientific">Singulisphaera sp. Ch08</name>
    <dbReference type="NCBI Taxonomy" id="3120278"/>
    <lineage>
        <taxon>Bacteria</taxon>
        <taxon>Pseudomonadati</taxon>
        <taxon>Planctomycetota</taxon>
        <taxon>Planctomycetia</taxon>
        <taxon>Isosphaerales</taxon>
        <taxon>Isosphaeraceae</taxon>
        <taxon>Singulisphaera</taxon>
    </lineage>
</organism>
<dbReference type="PANTHER" id="PTHR30587:SF0">
    <property type="entry name" value="FLAGELLAR BIOSYNTHETIC PROTEIN FLIP"/>
    <property type="match status" value="1"/>
</dbReference>
<dbReference type="PROSITE" id="PS01061">
    <property type="entry name" value="FLIP_2"/>
    <property type="match status" value="1"/>
</dbReference>
<dbReference type="InterPro" id="IPR005838">
    <property type="entry name" value="T3SS_IM_P"/>
</dbReference>
<dbReference type="Pfam" id="PF00813">
    <property type="entry name" value="FliP"/>
    <property type="match status" value="1"/>
</dbReference>
<dbReference type="PANTHER" id="PTHR30587">
    <property type="entry name" value="FLAGELLAR BIOSYNTHETIC PROTEIN FLIP"/>
    <property type="match status" value="1"/>
</dbReference>
<evidence type="ECO:0000256" key="4">
    <source>
        <dbReference type="ARBA" id="ARBA00022692"/>
    </source>
</evidence>
<keyword evidence="5 7" id="KW-1133">Transmembrane helix</keyword>
<evidence type="ECO:0000256" key="5">
    <source>
        <dbReference type="ARBA" id="ARBA00022989"/>
    </source>
</evidence>
<keyword evidence="6 7" id="KW-0472">Membrane</keyword>
<dbReference type="PRINTS" id="PR01302">
    <property type="entry name" value="TYPE3IMPPROT"/>
</dbReference>
<evidence type="ECO:0000256" key="6">
    <source>
        <dbReference type="ARBA" id="ARBA00023136"/>
    </source>
</evidence>
<protein>
    <recommendedName>
        <fullName evidence="9">Flagellar biosynthetic protein FliP</fullName>
    </recommendedName>
</protein>
<evidence type="ECO:0000313" key="8">
    <source>
        <dbReference type="EMBL" id="XBH05883.1"/>
    </source>
</evidence>
<accession>A0AAU7CLB2</accession>